<feature type="compositionally biased region" description="Gly residues" evidence="1">
    <location>
        <begin position="402"/>
        <end position="424"/>
    </location>
</feature>
<evidence type="ECO:0000256" key="1">
    <source>
        <dbReference type="SAM" id="MobiDB-lite"/>
    </source>
</evidence>
<protein>
    <submittedName>
        <fullName evidence="2">Uncharacterized protein</fullName>
    </submittedName>
</protein>
<dbReference type="RefSeq" id="WP_190150088.1">
    <property type="nucleotide sequence ID" value="NZ_BMTL01000012.1"/>
</dbReference>
<keyword evidence="3" id="KW-1185">Reference proteome</keyword>
<dbReference type="Proteomes" id="UP000606194">
    <property type="component" value="Unassembled WGS sequence"/>
</dbReference>
<accession>A0A918L485</accession>
<feature type="region of interest" description="Disordered" evidence="1">
    <location>
        <begin position="385"/>
        <end position="444"/>
    </location>
</feature>
<organism evidence="2 3">
    <name type="scientific">Streptomyces humidus</name>
    <dbReference type="NCBI Taxonomy" id="52259"/>
    <lineage>
        <taxon>Bacteria</taxon>
        <taxon>Bacillati</taxon>
        <taxon>Actinomycetota</taxon>
        <taxon>Actinomycetes</taxon>
        <taxon>Kitasatosporales</taxon>
        <taxon>Streptomycetaceae</taxon>
        <taxon>Streptomyces</taxon>
    </lineage>
</organism>
<name>A0A918L485_9ACTN</name>
<comment type="caution">
    <text evidence="2">The sequence shown here is derived from an EMBL/GenBank/DDBJ whole genome shotgun (WGS) entry which is preliminary data.</text>
</comment>
<sequence length="1743" mass="187921">MTVSPPSPATVPDTAFVRDRLVCLLMSLNRMAARDLTEEELAAQTAESGLADGWLGELCDRPDRDAVLASLPAWLTVADDSGLAVLVEVASGGSATAGPAAASDEDDAQAAAAAAAAEADAARERMRRLLPLLGGEVPDQLADLWADCPARPAQDGPPERDGAARSPLHAAVADGAGGRVAITLADASDPVGGAGWVRPLAWAGPCLIQARDAVVALLSGFGGVEAGARPALPVGVWPAAHLQDQAVGLGYALDALAGFTGLPRPDLPAVGVPAGGQTLAPMTDADLTGRVEALALIGVTELLAPTARGWVRAGPGGVREPVPGVSAALTLDGAATAVWGEAWTEWKHARHREELLALGWVVQPLEARPDDALVKQVADLREIFHGKDPKPKASAATTESTAGGGGNGLNGRNGGKAGKAGKGAKGNREGDGSGGRKGRESGRARRVVAVVGGTVRSGKSTIARLLAQDLRGRGWQVQALRSTRGELPDRDPLIEAARRAVALTEREEGRPCLLILDGLLPLQGGNRAVDELLPLVSEAVHCSVLALLEYDVSANFEWSTDSVDVVPAVVGGPHLEDFVKAVALARPGEAKSEAGLAEVRRGDGSRDLDRIIRVMTNGGREDPVLVCFGGLGVAQQNAVADMAAASLIHSGVPAETLADLTEEERETLGVETLDGQGLIRIPSVEDSTRILQRVLQIQEEIDAGDDREEPDQVPVPGPERLREQVVERLLPRIEALMRHERGEVLPRLLGARLYHAEVAAELLKRTHHGAFAEWLSRAQAAELARCLSALGNSLSEDIGKDVILEFTKRLEDEPATLRLFDLVTVIRGIRHAMSTGALALKHVVAWLHAQVNAVLSSGEGTAQERLHLLDRIEWFQNADLDEIVVKRVAEVVTGLDPSRPADYFLVLRALRLQRRLWRRVADDVAVHYEDAAGYHPVDQEPGPEELVAYQPRAEDGFAVILAGMMLRRHVERTEWSAMIDEHRDLLQPALDASSPRDVITALHELRRTSGMHRNEIFKRAIDTRHDNGRYLGALRALVRRATPMETVELLRVVQGLHAWCACLLLSAETRGLVWTQDNDPDESLVARLVDATKNDPKAAGMLLSVTHAVESPYHQSGQSFAQRLGDGLGEATVLEWLVKDPRPSVKYHLVKGLWEAQVGYRERCLEQMVEIVALALTTSRRVWGPRLALWIGADPEFGPGFLHDLRERVGIDDLLVGMSVWSPPDAQAEFHRLARALYPTAALRYAQTFHAGELAQRLANASSVAVAEACREIARTMRHTDGISGAALLKATGRLIGRPHVWTDRLDTVRTGEEFTQFLSIVSDIDRGFVRRLLGEYGERTMRTAVQETEELRLVWKTRSAMYQNPLAATGMLSVLEQIAELGRAVYARLSDDAVLMKIFTDELQLLQNPSEQYMAALHLARIGIGPHHRNADWTETTFELKKRLITTFSNPRVIRDVLRTVALWERRWAVELVDRIELGKMERRLRLGLIADLQPTVGLAALLISLGDEGKASATLDMLEGVGWERVVERVDLPSAVLLLRLVGQLRPHHGGTVASAVNARVVTLPAREIVLDDRAMWREVGHACQALAAAGRPVQGMGGLPAREPLLADAPAVSRALHWFPATPWRARYRTRAVERLISHPPRSGGDLALALAGAASAGRLTDLLAVLPDLKPLAAAGTRDLADLTEFAGHHPALAAVLRPYHALFDAHLQSATSVASLDTRRLRLGITAVAAGTTFDDAG</sequence>
<reference evidence="2" key="1">
    <citation type="journal article" date="2014" name="Int. J. Syst. Evol. Microbiol.">
        <title>Complete genome sequence of Corynebacterium casei LMG S-19264T (=DSM 44701T), isolated from a smear-ripened cheese.</title>
        <authorList>
            <consortium name="US DOE Joint Genome Institute (JGI-PGF)"/>
            <person name="Walter F."/>
            <person name="Albersmeier A."/>
            <person name="Kalinowski J."/>
            <person name="Ruckert C."/>
        </authorList>
    </citation>
    <scope>NUCLEOTIDE SEQUENCE</scope>
    <source>
        <strain evidence="2">JCM 4386</strain>
    </source>
</reference>
<proteinExistence type="predicted"/>
<reference evidence="2" key="2">
    <citation type="submission" date="2020-09" db="EMBL/GenBank/DDBJ databases">
        <authorList>
            <person name="Sun Q."/>
            <person name="Ohkuma M."/>
        </authorList>
    </citation>
    <scope>NUCLEOTIDE SEQUENCE</scope>
    <source>
        <strain evidence="2">JCM 4386</strain>
    </source>
</reference>
<gene>
    <name evidence="2" type="ORF">GCM10010269_33900</name>
</gene>
<dbReference type="EMBL" id="BMTL01000012">
    <property type="protein sequence ID" value="GGR91951.1"/>
    <property type="molecule type" value="Genomic_DNA"/>
</dbReference>
<evidence type="ECO:0000313" key="3">
    <source>
        <dbReference type="Proteomes" id="UP000606194"/>
    </source>
</evidence>
<evidence type="ECO:0000313" key="2">
    <source>
        <dbReference type="EMBL" id="GGR91951.1"/>
    </source>
</evidence>